<protein>
    <submittedName>
        <fullName evidence="2">Uncharacterized protein</fullName>
    </submittedName>
</protein>
<dbReference type="KEGG" id="mech:Q9L42_012205"/>
<evidence type="ECO:0000313" key="2">
    <source>
        <dbReference type="EMBL" id="XBS19128.1"/>
    </source>
</evidence>
<dbReference type="AlphaFoldDB" id="A0AAU7NQ97"/>
<feature type="chain" id="PRO_5043896596" evidence="1">
    <location>
        <begin position="23"/>
        <end position="188"/>
    </location>
</feature>
<evidence type="ECO:0000256" key="1">
    <source>
        <dbReference type="SAM" id="SignalP"/>
    </source>
</evidence>
<dbReference type="RefSeq" id="WP_305908125.1">
    <property type="nucleotide sequence ID" value="NZ_CP157743.1"/>
</dbReference>
<accession>A0AAU7NQ97</accession>
<gene>
    <name evidence="2" type="ORF">Q9L42_012205</name>
</gene>
<feature type="signal peptide" evidence="1">
    <location>
        <begin position="1"/>
        <end position="22"/>
    </location>
</feature>
<keyword evidence="1" id="KW-0732">Signal</keyword>
<reference evidence="2 3" key="1">
    <citation type="journal article" date="2024" name="Microbiology">
        <title>Methylomarinum rosea sp. nov., a novel halophilic methanotrophic bacterium from the hypersaline Lake Elton.</title>
        <authorList>
            <person name="Suleimanov R.Z."/>
            <person name="Oshkin I.Y."/>
            <person name="Danilova O.V."/>
            <person name="Suzina N.E."/>
            <person name="Dedysh S.N."/>
        </authorList>
    </citation>
    <scope>NUCLEOTIDE SEQUENCE [LARGE SCALE GENOMIC DNA]</scope>
    <source>
        <strain evidence="2 3">Ch1-1</strain>
    </source>
</reference>
<dbReference type="Proteomes" id="UP001225378">
    <property type="component" value="Chromosome"/>
</dbReference>
<evidence type="ECO:0000313" key="3">
    <source>
        <dbReference type="Proteomes" id="UP001225378"/>
    </source>
</evidence>
<keyword evidence="3" id="KW-1185">Reference proteome</keyword>
<proteinExistence type="predicted"/>
<dbReference type="EMBL" id="CP157743">
    <property type="protein sequence ID" value="XBS19128.1"/>
    <property type="molecule type" value="Genomic_DNA"/>
</dbReference>
<name>A0AAU7NQ97_9GAMM</name>
<sequence>MKIQTACISLLFGSVLNAAVYAGDKADYLQLKSVETEVEAENGKKTLELEIKTQGNIPMDGKSGAFGYAALSDGPNNLLVAVTHLPIDDSSHENATSGFHTHVLDLKEPTQACEGANFEVDLDNSGKNKAFDADYKWSVRKNKIKVEDVPVADLGDAGVEAVVSFTLKPILDDKGSPTNLCVHVVDQK</sequence>
<organism evidence="2 3">
    <name type="scientific">Methylomarinum roseum</name>
    <dbReference type="NCBI Taxonomy" id="3067653"/>
    <lineage>
        <taxon>Bacteria</taxon>
        <taxon>Pseudomonadati</taxon>
        <taxon>Pseudomonadota</taxon>
        <taxon>Gammaproteobacteria</taxon>
        <taxon>Methylococcales</taxon>
        <taxon>Methylococcaceae</taxon>
        <taxon>Methylomarinum</taxon>
    </lineage>
</organism>